<comment type="subcellular location">
    <subcellularLocation>
        <location evidence="2">Nucleus</location>
    </subcellularLocation>
</comment>
<dbReference type="Pfam" id="PF02940">
    <property type="entry name" value="mRNA_triPase"/>
    <property type="match status" value="1"/>
</dbReference>
<evidence type="ECO:0000256" key="5">
    <source>
        <dbReference type="ARBA" id="ARBA00022801"/>
    </source>
</evidence>
<comment type="caution">
    <text evidence="11">The sequence shown here is derived from an EMBL/GenBank/DDBJ whole genome shotgun (WGS) entry which is preliminary data.</text>
</comment>
<comment type="similarity">
    <text evidence="3">Belongs to the fungal TPase family.</text>
</comment>
<protein>
    <recommendedName>
        <fullName evidence="7">mRNA 5'-phosphatase</fullName>
        <ecNumber evidence="7">3.6.1.74</ecNumber>
    </recommendedName>
</protein>
<dbReference type="InterPro" id="IPR037009">
    <property type="entry name" value="mRNA_triPase_Cet1_sf"/>
</dbReference>
<evidence type="ECO:0000256" key="6">
    <source>
        <dbReference type="ARBA" id="ARBA00023242"/>
    </source>
</evidence>
<feature type="compositionally biased region" description="Low complexity" evidence="9">
    <location>
        <begin position="15"/>
        <end position="34"/>
    </location>
</feature>
<evidence type="ECO:0000256" key="1">
    <source>
        <dbReference type="ARBA" id="ARBA00001946"/>
    </source>
</evidence>
<keyword evidence="12" id="KW-1185">Reference proteome</keyword>
<evidence type="ECO:0000256" key="3">
    <source>
        <dbReference type="ARBA" id="ARBA00006345"/>
    </source>
</evidence>
<evidence type="ECO:0000313" key="12">
    <source>
        <dbReference type="Proteomes" id="UP000037923"/>
    </source>
</evidence>
<dbReference type="GeneID" id="26905782"/>
<evidence type="ECO:0000256" key="9">
    <source>
        <dbReference type="SAM" id="MobiDB-lite"/>
    </source>
</evidence>
<evidence type="ECO:0000256" key="7">
    <source>
        <dbReference type="ARBA" id="ARBA00035028"/>
    </source>
</evidence>
<gene>
    <name evidence="11" type="ORF">ABB37_05492</name>
</gene>
<dbReference type="GO" id="GO:0140818">
    <property type="term" value="F:mRNA 5'-triphosphate monophosphatase activity"/>
    <property type="evidence" value="ECO:0007669"/>
    <property type="project" value="UniProtKB-EC"/>
</dbReference>
<evidence type="ECO:0000256" key="2">
    <source>
        <dbReference type="ARBA" id="ARBA00004123"/>
    </source>
</evidence>
<feature type="domain" description="mRNA triphosphatase Cet1-like" evidence="10">
    <location>
        <begin position="55"/>
        <end position="229"/>
    </location>
</feature>
<dbReference type="OMA" id="FEYAFTR"/>
<organism evidence="11 12">
    <name type="scientific">Leptomonas pyrrhocoris</name>
    <name type="common">Firebug parasite</name>
    <dbReference type="NCBI Taxonomy" id="157538"/>
    <lineage>
        <taxon>Eukaryota</taxon>
        <taxon>Discoba</taxon>
        <taxon>Euglenozoa</taxon>
        <taxon>Kinetoplastea</taxon>
        <taxon>Metakinetoplastina</taxon>
        <taxon>Trypanosomatida</taxon>
        <taxon>Trypanosomatidae</taxon>
        <taxon>Leishmaniinae</taxon>
        <taxon>Leptomonas</taxon>
    </lineage>
</organism>
<dbReference type="InterPro" id="IPR004206">
    <property type="entry name" value="mRNA_triPase_Cet1"/>
</dbReference>
<dbReference type="InterPro" id="IPR040343">
    <property type="entry name" value="Cet1/Ctl1"/>
</dbReference>
<dbReference type="Gene3D" id="3.20.100.10">
    <property type="entry name" value="mRNA triphosphatase Cet1-like"/>
    <property type="match status" value="1"/>
</dbReference>
<feature type="region of interest" description="Disordered" evidence="9">
    <location>
        <begin position="1"/>
        <end position="36"/>
    </location>
</feature>
<dbReference type="InterPro" id="IPR033469">
    <property type="entry name" value="CYTH-like_dom_sf"/>
</dbReference>
<sequence length="277" mass="30071">MSSAASGEAKDRADASTPECTSAPPPTETASATAVSRNGGITQGILERLKPFLSEQHIEVEARLCHFSAPQLPSPSTGSDTAAPALHILSGSNGRIEVGVSADDFERMRTFVEAAKKLPTQHTKTEDVITRSGRYTYAMAEDGSERFVGCISKKRLCNVEVHVPGCPYDIRLSVSTEVPRERREAPAVKPKGFVRQKSRWTATEGTYEYAFTRVGGPADKKATFEVEIEGVHANAQEGVTVAWLEELMDRLLAMARLAGNTGLPRNTARTPGEKRQR</sequence>
<keyword evidence="5" id="KW-0378">Hydrolase</keyword>
<evidence type="ECO:0000259" key="10">
    <source>
        <dbReference type="Pfam" id="PF02940"/>
    </source>
</evidence>
<dbReference type="VEuPathDB" id="TriTrypDB:LpyrH10_10_2610"/>
<comment type="cofactor">
    <cofactor evidence="1">
        <name>Mg(2+)</name>
        <dbReference type="ChEBI" id="CHEBI:18420"/>
    </cofactor>
</comment>
<dbReference type="PANTHER" id="PTHR28118">
    <property type="entry name" value="POLYNUCLEOTIDE 5'-TRIPHOSPHATASE-RELATED"/>
    <property type="match status" value="1"/>
</dbReference>
<dbReference type="OrthoDB" id="272147at2759"/>
<dbReference type="GO" id="GO:0005634">
    <property type="term" value="C:nucleus"/>
    <property type="evidence" value="ECO:0007669"/>
    <property type="project" value="UniProtKB-SubCell"/>
</dbReference>
<dbReference type="GO" id="GO:0004651">
    <property type="term" value="F:polynucleotide 5'-phosphatase activity"/>
    <property type="evidence" value="ECO:0007669"/>
    <property type="project" value="InterPro"/>
</dbReference>
<dbReference type="EC" id="3.6.1.74" evidence="7"/>
<dbReference type="EMBL" id="LGTL01000010">
    <property type="protein sequence ID" value="KPA79733.1"/>
    <property type="molecule type" value="Genomic_DNA"/>
</dbReference>
<keyword evidence="4" id="KW-0507">mRNA processing</keyword>
<evidence type="ECO:0000256" key="8">
    <source>
        <dbReference type="ARBA" id="ARBA00047740"/>
    </source>
</evidence>
<accession>A0A0M9G0H0</accession>
<dbReference type="RefSeq" id="XP_015658172.1">
    <property type="nucleotide sequence ID" value="XM_015803530.1"/>
</dbReference>
<name>A0A0M9G0H0_LEPPY</name>
<dbReference type="SUPFAM" id="SSF55154">
    <property type="entry name" value="CYTH-like phosphatases"/>
    <property type="match status" value="1"/>
</dbReference>
<dbReference type="CDD" id="cd07470">
    <property type="entry name" value="CYTH-like_mRNA_RTPase"/>
    <property type="match status" value="1"/>
</dbReference>
<evidence type="ECO:0000313" key="11">
    <source>
        <dbReference type="EMBL" id="KPA79733.1"/>
    </source>
</evidence>
<keyword evidence="6" id="KW-0539">Nucleus</keyword>
<dbReference type="PANTHER" id="PTHR28118:SF1">
    <property type="entry name" value="POLYNUCLEOTIDE 5'-TRIPHOSPHATASE CTL1-RELATED"/>
    <property type="match status" value="1"/>
</dbReference>
<proteinExistence type="inferred from homology"/>
<dbReference type="Proteomes" id="UP000037923">
    <property type="component" value="Unassembled WGS sequence"/>
</dbReference>
<dbReference type="GO" id="GO:0006397">
    <property type="term" value="P:mRNA processing"/>
    <property type="evidence" value="ECO:0007669"/>
    <property type="project" value="UniProtKB-KW"/>
</dbReference>
<reference evidence="11 12" key="1">
    <citation type="submission" date="2015-07" db="EMBL/GenBank/DDBJ databases">
        <title>High-quality genome of monoxenous trypanosomatid Leptomonas pyrrhocoris.</title>
        <authorList>
            <person name="Flegontov P."/>
            <person name="Butenko A."/>
            <person name="Firsov S."/>
            <person name="Vlcek C."/>
            <person name="Logacheva M.D."/>
            <person name="Field M."/>
            <person name="Filatov D."/>
            <person name="Flegontova O."/>
            <person name="Gerasimov E."/>
            <person name="Jackson A.P."/>
            <person name="Kelly S."/>
            <person name="Opperdoes F."/>
            <person name="O'Reilly A."/>
            <person name="Votypka J."/>
            <person name="Yurchenko V."/>
            <person name="Lukes J."/>
        </authorList>
    </citation>
    <scope>NUCLEOTIDE SEQUENCE [LARGE SCALE GENOMIC DNA]</scope>
    <source>
        <strain evidence="11">H10</strain>
    </source>
</reference>
<dbReference type="AlphaFoldDB" id="A0A0M9G0H0"/>
<comment type="catalytic activity">
    <reaction evidence="8">
        <text>a 5'-end triphospho-ribonucleoside in mRNA + H2O = a 5'-end diphospho-ribonucleoside in mRNA + phosphate + H(+)</text>
        <dbReference type="Rhea" id="RHEA:67004"/>
        <dbReference type="Rhea" id="RHEA-COMP:17164"/>
        <dbReference type="Rhea" id="RHEA-COMP:17165"/>
        <dbReference type="ChEBI" id="CHEBI:15377"/>
        <dbReference type="ChEBI" id="CHEBI:15378"/>
        <dbReference type="ChEBI" id="CHEBI:43474"/>
        <dbReference type="ChEBI" id="CHEBI:167616"/>
        <dbReference type="ChEBI" id="CHEBI:167618"/>
        <dbReference type="EC" id="3.6.1.74"/>
    </reaction>
    <physiologicalReaction direction="left-to-right" evidence="8">
        <dbReference type="Rhea" id="RHEA:67005"/>
    </physiologicalReaction>
</comment>
<evidence type="ECO:0000256" key="4">
    <source>
        <dbReference type="ARBA" id="ARBA00022664"/>
    </source>
</evidence>